<accession>A0AC34FQP2</accession>
<protein>
    <submittedName>
        <fullName evidence="2">Peptidase S1 domain-containing protein</fullName>
    </submittedName>
</protein>
<name>A0AC34FQP2_9BILA</name>
<evidence type="ECO:0000313" key="1">
    <source>
        <dbReference type="Proteomes" id="UP000887579"/>
    </source>
</evidence>
<dbReference type="Proteomes" id="UP000887579">
    <property type="component" value="Unplaced"/>
</dbReference>
<organism evidence="1 2">
    <name type="scientific">Panagrolaimus sp. ES5</name>
    <dbReference type="NCBI Taxonomy" id="591445"/>
    <lineage>
        <taxon>Eukaryota</taxon>
        <taxon>Metazoa</taxon>
        <taxon>Ecdysozoa</taxon>
        <taxon>Nematoda</taxon>
        <taxon>Chromadorea</taxon>
        <taxon>Rhabditida</taxon>
        <taxon>Tylenchina</taxon>
        <taxon>Panagrolaimomorpha</taxon>
        <taxon>Panagrolaimoidea</taxon>
        <taxon>Panagrolaimidae</taxon>
        <taxon>Panagrolaimus</taxon>
    </lineage>
</organism>
<proteinExistence type="predicted"/>
<evidence type="ECO:0000313" key="2">
    <source>
        <dbReference type="WBParaSite" id="ES5_v2.g19579.t1"/>
    </source>
</evidence>
<dbReference type="WBParaSite" id="ES5_v2.g19579.t1">
    <property type="protein sequence ID" value="ES5_v2.g19579.t1"/>
    <property type="gene ID" value="ES5_v2.g19579"/>
</dbReference>
<sequence>MNGRSLLLFFFFLIPLLSIFNVDAAGPGPVIVPNTSAPIPPGPPAPKDGGKKNIPFYLIPVLSPDGKTTETGECIGALISYSHILAPSSCLIMKNDKRPSGVFIDFRAEKLYPEDKNLFPISEFTFSKKIEYNDESKLAIITLHVPFLEQNALGIVPNVLALAKGKGNKPFHFERKAKSVDGVLTEGGVETALFGPESVLYSFSSAELTKQACEWIFKTAAVKCK</sequence>
<reference evidence="2" key="1">
    <citation type="submission" date="2022-11" db="UniProtKB">
        <authorList>
            <consortium name="WormBaseParasite"/>
        </authorList>
    </citation>
    <scope>IDENTIFICATION</scope>
</reference>